<dbReference type="Pfam" id="PF00392">
    <property type="entry name" value="GntR"/>
    <property type="match status" value="1"/>
</dbReference>
<name>A0A940S5A2_9RHOB</name>
<dbReference type="InterPro" id="IPR036388">
    <property type="entry name" value="WH-like_DNA-bd_sf"/>
</dbReference>
<evidence type="ECO:0000256" key="2">
    <source>
        <dbReference type="ARBA" id="ARBA00023125"/>
    </source>
</evidence>
<keyword evidence="3" id="KW-0804">Transcription</keyword>
<dbReference type="Gene3D" id="1.10.10.10">
    <property type="entry name" value="Winged helix-like DNA-binding domain superfamily/Winged helix DNA-binding domain"/>
    <property type="match status" value="1"/>
</dbReference>
<dbReference type="InterPro" id="IPR008920">
    <property type="entry name" value="TF_FadR/GntR_C"/>
</dbReference>
<dbReference type="InterPro" id="IPR036390">
    <property type="entry name" value="WH_DNA-bd_sf"/>
</dbReference>
<keyword evidence="6" id="KW-1185">Reference proteome</keyword>
<evidence type="ECO:0000313" key="5">
    <source>
        <dbReference type="EMBL" id="MBP0484939.1"/>
    </source>
</evidence>
<dbReference type="PRINTS" id="PR00035">
    <property type="entry name" value="HTHGNTR"/>
</dbReference>
<dbReference type="Pfam" id="PF07729">
    <property type="entry name" value="FCD"/>
    <property type="match status" value="1"/>
</dbReference>
<proteinExistence type="predicted"/>
<dbReference type="SUPFAM" id="SSF48008">
    <property type="entry name" value="GntR ligand-binding domain-like"/>
    <property type="match status" value="1"/>
</dbReference>
<feature type="domain" description="HTH gntR-type" evidence="4">
    <location>
        <begin position="13"/>
        <end position="81"/>
    </location>
</feature>
<dbReference type="SMART" id="SM00895">
    <property type="entry name" value="FCD"/>
    <property type="match status" value="1"/>
</dbReference>
<dbReference type="GO" id="GO:0003677">
    <property type="term" value="F:DNA binding"/>
    <property type="evidence" value="ECO:0007669"/>
    <property type="project" value="UniProtKB-KW"/>
</dbReference>
<dbReference type="Gene3D" id="1.20.120.530">
    <property type="entry name" value="GntR ligand-binding domain-like"/>
    <property type="match status" value="1"/>
</dbReference>
<dbReference type="PANTHER" id="PTHR43537">
    <property type="entry name" value="TRANSCRIPTIONAL REGULATOR, GNTR FAMILY"/>
    <property type="match status" value="1"/>
</dbReference>
<dbReference type="RefSeq" id="WP_209363737.1">
    <property type="nucleotide sequence ID" value="NZ_JAGISH010000019.1"/>
</dbReference>
<accession>A0A940S5A2</accession>
<gene>
    <name evidence="5" type="ORF">J5474_20900</name>
</gene>
<dbReference type="SMART" id="SM00345">
    <property type="entry name" value="HTH_GNTR"/>
    <property type="match status" value="1"/>
</dbReference>
<comment type="caution">
    <text evidence="5">The sequence shown here is derived from an EMBL/GenBank/DDBJ whole genome shotgun (WGS) entry which is preliminary data.</text>
</comment>
<keyword evidence="1" id="KW-0805">Transcription regulation</keyword>
<evidence type="ECO:0000256" key="1">
    <source>
        <dbReference type="ARBA" id="ARBA00023015"/>
    </source>
</evidence>
<sequence length="234" mass="26381">MITNNAPEETGQGVRIDPVEDRLEDLLSKPEVLPGTRLPTERALAEDLKVSRSAVRRAMARLEAQGKVVRVIGSGTYVADAAPRETRSAGPVEIEDYSPREIMEARMLLEPRFASLIVMHANKADIEAVRRAFTESERAADFVTFEYWDGQFHQMLADATHNRLIIDLFRIITQSRDSAEWGELKKGSITAERRELYSQEHGRILDALQSRNARLAEKAIETHLVTVRQNLFGA</sequence>
<evidence type="ECO:0000313" key="6">
    <source>
        <dbReference type="Proteomes" id="UP000675940"/>
    </source>
</evidence>
<dbReference type="Proteomes" id="UP000675940">
    <property type="component" value="Unassembled WGS sequence"/>
</dbReference>
<organism evidence="5 6">
    <name type="scientific">Sagittula salina</name>
    <dbReference type="NCBI Taxonomy" id="2820268"/>
    <lineage>
        <taxon>Bacteria</taxon>
        <taxon>Pseudomonadati</taxon>
        <taxon>Pseudomonadota</taxon>
        <taxon>Alphaproteobacteria</taxon>
        <taxon>Rhodobacterales</taxon>
        <taxon>Roseobacteraceae</taxon>
        <taxon>Sagittula</taxon>
    </lineage>
</organism>
<dbReference type="CDD" id="cd07377">
    <property type="entry name" value="WHTH_GntR"/>
    <property type="match status" value="1"/>
</dbReference>
<dbReference type="SUPFAM" id="SSF46785">
    <property type="entry name" value="Winged helix' DNA-binding domain"/>
    <property type="match status" value="1"/>
</dbReference>
<dbReference type="EMBL" id="JAGISH010000019">
    <property type="protein sequence ID" value="MBP0484939.1"/>
    <property type="molecule type" value="Genomic_DNA"/>
</dbReference>
<protein>
    <submittedName>
        <fullName evidence="5">FadR family transcriptional regulator</fullName>
    </submittedName>
</protein>
<reference evidence="5" key="1">
    <citation type="submission" date="2021-03" db="EMBL/GenBank/DDBJ databases">
        <title>Sagittula salina sp. nov. strain M10.9X isolated from the marine waste.</title>
        <authorList>
            <person name="Satari L."/>
            <person name="Molina-Menor E."/>
            <person name="Vidal-Verdu A."/>
            <person name="Pascual J."/>
            <person name="Pereto J."/>
            <person name="Porcar M."/>
        </authorList>
    </citation>
    <scope>NUCLEOTIDE SEQUENCE</scope>
    <source>
        <strain evidence="5">M10.9X</strain>
    </source>
</reference>
<dbReference type="InterPro" id="IPR000524">
    <property type="entry name" value="Tscrpt_reg_HTH_GntR"/>
</dbReference>
<dbReference type="PANTHER" id="PTHR43537:SF5">
    <property type="entry name" value="UXU OPERON TRANSCRIPTIONAL REGULATOR"/>
    <property type="match status" value="1"/>
</dbReference>
<dbReference type="InterPro" id="IPR011711">
    <property type="entry name" value="GntR_C"/>
</dbReference>
<dbReference type="PROSITE" id="PS50949">
    <property type="entry name" value="HTH_GNTR"/>
    <property type="match status" value="1"/>
</dbReference>
<evidence type="ECO:0000259" key="4">
    <source>
        <dbReference type="PROSITE" id="PS50949"/>
    </source>
</evidence>
<dbReference type="GO" id="GO:0003700">
    <property type="term" value="F:DNA-binding transcription factor activity"/>
    <property type="evidence" value="ECO:0007669"/>
    <property type="project" value="InterPro"/>
</dbReference>
<dbReference type="AlphaFoldDB" id="A0A940S5A2"/>
<evidence type="ECO:0000256" key="3">
    <source>
        <dbReference type="ARBA" id="ARBA00023163"/>
    </source>
</evidence>
<keyword evidence="2" id="KW-0238">DNA-binding</keyword>